<dbReference type="Proteomes" id="UP001309705">
    <property type="component" value="Unassembled WGS sequence"/>
</dbReference>
<dbReference type="CDD" id="cd05301">
    <property type="entry name" value="GDH"/>
    <property type="match status" value="1"/>
</dbReference>
<evidence type="ECO:0000313" key="8">
    <source>
        <dbReference type="Proteomes" id="UP001309705"/>
    </source>
</evidence>
<accession>A0ABU6JVE0</accession>
<dbReference type="InterPro" id="IPR006139">
    <property type="entry name" value="D-isomer_2_OHA_DH_cat_dom"/>
</dbReference>
<organism evidence="7 8">
    <name type="scientific">Brenneria populi</name>
    <dbReference type="NCBI Taxonomy" id="1505588"/>
    <lineage>
        <taxon>Bacteria</taxon>
        <taxon>Pseudomonadati</taxon>
        <taxon>Pseudomonadota</taxon>
        <taxon>Gammaproteobacteria</taxon>
        <taxon>Enterobacterales</taxon>
        <taxon>Pectobacteriaceae</taxon>
        <taxon>Brenneria</taxon>
    </lineage>
</organism>
<comment type="similarity">
    <text evidence="1 4">Belongs to the D-isomer specific 2-hydroxyacid dehydrogenase family.</text>
</comment>
<keyword evidence="8" id="KW-1185">Reference proteome</keyword>
<dbReference type="InterPro" id="IPR036291">
    <property type="entry name" value="NAD(P)-bd_dom_sf"/>
</dbReference>
<dbReference type="SUPFAM" id="SSF52283">
    <property type="entry name" value="Formate/glycerate dehydrogenase catalytic domain-like"/>
    <property type="match status" value="1"/>
</dbReference>
<keyword evidence="3" id="KW-0520">NAD</keyword>
<dbReference type="PANTHER" id="PTHR10996:SF283">
    <property type="entry name" value="GLYOXYLATE_HYDROXYPYRUVATE REDUCTASE B"/>
    <property type="match status" value="1"/>
</dbReference>
<dbReference type="PROSITE" id="PS00065">
    <property type="entry name" value="D_2_HYDROXYACID_DH_1"/>
    <property type="match status" value="1"/>
</dbReference>
<dbReference type="SUPFAM" id="SSF51735">
    <property type="entry name" value="NAD(P)-binding Rossmann-fold domains"/>
    <property type="match status" value="1"/>
</dbReference>
<evidence type="ECO:0000259" key="5">
    <source>
        <dbReference type="Pfam" id="PF00389"/>
    </source>
</evidence>
<dbReference type="Gene3D" id="3.40.50.720">
    <property type="entry name" value="NAD(P)-binding Rossmann-like Domain"/>
    <property type="match status" value="2"/>
</dbReference>
<feature type="domain" description="D-isomer specific 2-hydroxyacid dehydrogenase NAD-binding" evidence="6">
    <location>
        <begin position="108"/>
        <end position="287"/>
    </location>
</feature>
<dbReference type="InterPro" id="IPR050223">
    <property type="entry name" value="D-isomer_2-hydroxyacid_DH"/>
</dbReference>
<protein>
    <submittedName>
        <fullName evidence="7">NAD(P)-dependent oxidoreductase</fullName>
    </submittedName>
</protein>
<comment type="caution">
    <text evidence="7">The sequence shown here is derived from an EMBL/GenBank/DDBJ whole genome shotgun (WGS) entry which is preliminary data.</text>
</comment>
<gene>
    <name evidence="7" type="ORF">VSX58_18640</name>
</gene>
<dbReference type="InterPro" id="IPR029753">
    <property type="entry name" value="D-isomer_DH_CS"/>
</dbReference>
<evidence type="ECO:0000313" key="7">
    <source>
        <dbReference type="EMBL" id="MEC5344617.1"/>
    </source>
</evidence>
<proteinExistence type="inferred from homology"/>
<dbReference type="Pfam" id="PF02826">
    <property type="entry name" value="2-Hacid_dh_C"/>
    <property type="match status" value="1"/>
</dbReference>
<dbReference type="Pfam" id="PF00389">
    <property type="entry name" value="2-Hacid_dh"/>
    <property type="match status" value="1"/>
</dbReference>
<dbReference type="EMBL" id="JAYWTM010000024">
    <property type="protein sequence ID" value="MEC5344617.1"/>
    <property type="molecule type" value="Genomic_DNA"/>
</dbReference>
<dbReference type="RefSeq" id="WP_327619405.1">
    <property type="nucleotide sequence ID" value="NZ_JAYWTM010000024.1"/>
</dbReference>
<dbReference type="PROSITE" id="PS00671">
    <property type="entry name" value="D_2_HYDROXYACID_DH_3"/>
    <property type="match status" value="1"/>
</dbReference>
<evidence type="ECO:0000256" key="2">
    <source>
        <dbReference type="ARBA" id="ARBA00023002"/>
    </source>
</evidence>
<dbReference type="InterPro" id="IPR006140">
    <property type="entry name" value="D-isomer_DH_NAD-bd"/>
</dbReference>
<sequence>MKQPIVLYKKIPQDLHQRLADRFTVRFFDGINAANQPEVIRALGDARGMIGASVPVRGALLDQAPRLRAISTISVGYDQFDVEDLTRRGIVLMHTPTVLTETTADTVFTLILMTARRAQEMGELVKSGRWTRSIGSEYYGTDVHHKTIGILGMGRIGSALARRAAAGFAMRVLYWNDRPNLQVEQTLGARRCELETLLAESDFVAITLPYSERTHHLINAERLRRMKPGAILINGARGRIVDQPALIAALKNGVIRGAGLDVFDVEPLPADSELLTLSNVVALPHIGSATHETRYNMAARAVDNLISALHGEIGENSVNGDRLKSGAGERR</sequence>
<dbReference type="InterPro" id="IPR029752">
    <property type="entry name" value="D-isomer_DH_CS1"/>
</dbReference>
<evidence type="ECO:0000256" key="1">
    <source>
        <dbReference type="ARBA" id="ARBA00005854"/>
    </source>
</evidence>
<evidence type="ECO:0000256" key="3">
    <source>
        <dbReference type="ARBA" id="ARBA00023027"/>
    </source>
</evidence>
<reference evidence="7 8" key="1">
    <citation type="journal article" date="2017" name="Int. J. Syst. Evol. Microbiol.">
        <title>Brenneria populi subsp. brevivirga subsp. nov. isolated from symptomatic bark of Populus x euramericana canker, and description of Brenneria populi subsp. populi subsp. nov.</title>
        <authorList>
            <person name="Zheng M.H."/>
            <person name="Piao C.G."/>
            <person name="Xue H."/>
            <person name="Guo M.W."/>
            <person name="Li Y."/>
        </authorList>
    </citation>
    <scope>NUCLEOTIDE SEQUENCE [LARGE SCALE GENOMIC DNA]</scope>
    <source>
        <strain evidence="7 8">D9-5</strain>
    </source>
</reference>
<evidence type="ECO:0000259" key="6">
    <source>
        <dbReference type="Pfam" id="PF02826"/>
    </source>
</evidence>
<dbReference type="PANTHER" id="PTHR10996">
    <property type="entry name" value="2-HYDROXYACID DEHYDROGENASE-RELATED"/>
    <property type="match status" value="1"/>
</dbReference>
<keyword evidence="2 4" id="KW-0560">Oxidoreductase</keyword>
<feature type="domain" description="D-isomer specific 2-hydroxyacid dehydrogenase catalytic" evidence="5">
    <location>
        <begin position="5"/>
        <end position="319"/>
    </location>
</feature>
<name>A0ABU6JVE0_9GAMM</name>
<evidence type="ECO:0000256" key="4">
    <source>
        <dbReference type="RuleBase" id="RU003719"/>
    </source>
</evidence>